<evidence type="ECO:0000256" key="6">
    <source>
        <dbReference type="ARBA" id="ARBA00023136"/>
    </source>
</evidence>
<evidence type="ECO:0000313" key="12">
    <source>
        <dbReference type="EMBL" id="STD54783.1"/>
    </source>
</evidence>
<accession>A0A376G5X8</accession>
<dbReference type="PANTHER" id="PTHR30069">
    <property type="entry name" value="TONB-DEPENDENT OUTER MEMBRANE RECEPTOR"/>
    <property type="match status" value="1"/>
</dbReference>
<keyword evidence="3 8" id="KW-1134">Transmembrane beta strand</keyword>
<dbReference type="GO" id="GO:0044718">
    <property type="term" value="P:siderophore transmembrane transport"/>
    <property type="evidence" value="ECO:0007669"/>
    <property type="project" value="TreeGrafter"/>
</dbReference>
<evidence type="ECO:0000259" key="11">
    <source>
        <dbReference type="Pfam" id="PF14905"/>
    </source>
</evidence>
<comment type="subcellular location">
    <subcellularLocation>
        <location evidence="1 8">Cell outer membrane</location>
        <topology evidence="1 8">Multi-pass membrane protein</topology>
    </subcellularLocation>
</comment>
<feature type="signal peptide" evidence="9">
    <location>
        <begin position="1"/>
        <end position="18"/>
    </location>
</feature>
<protein>
    <submittedName>
        <fullName evidence="12">Colicin I receptor</fullName>
    </submittedName>
</protein>
<dbReference type="EMBL" id="UFXS01000001">
    <property type="protein sequence ID" value="STD54783.1"/>
    <property type="molecule type" value="Genomic_DNA"/>
</dbReference>
<gene>
    <name evidence="12" type="primary">cirA_3</name>
    <name evidence="12" type="ORF">NCTC13456_01196</name>
</gene>
<dbReference type="PANTHER" id="PTHR30069:SF29">
    <property type="entry name" value="HEMOGLOBIN AND HEMOGLOBIN-HAPTOGLOBIN-BINDING PROTEIN 1-RELATED"/>
    <property type="match status" value="1"/>
</dbReference>
<dbReference type="RefSeq" id="WP_114999344.1">
    <property type="nucleotide sequence ID" value="NZ_UFXS01000001.1"/>
</dbReference>
<evidence type="ECO:0000256" key="9">
    <source>
        <dbReference type="SAM" id="SignalP"/>
    </source>
</evidence>
<organism evidence="12 13">
    <name type="scientific">Empedobacter falsenii</name>
    <dbReference type="NCBI Taxonomy" id="343874"/>
    <lineage>
        <taxon>Bacteria</taxon>
        <taxon>Pseudomonadati</taxon>
        <taxon>Bacteroidota</taxon>
        <taxon>Flavobacteriia</taxon>
        <taxon>Flavobacteriales</taxon>
        <taxon>Weeksellaceae</taxon>
        <taxon>Empedobacter</taxon>
    </lineage>
</organism>
<evidence type="ECO:0000256" key="8">
    <source>
        <dbReference type="PROSITE-ProRule" id="PRU01360"/>
    </source>
</evidence>
<keyword evidence="2 8" id="KW-0813">Transport</keyword>
<dbReference type="GO" id="GO:0015344">
    <property type="term" value="F:siderophore uptake transmembrane transporter activity"/>
    <property type="evidence" value="ECO:0007669"/>
    <property type="project" value="TreeGrafter"/>
</dbReference>
<dbReference type="GO" id="GO:0009279">
    <property type="term" value="C:cell outer membrane"/>
    <property type="evidence" value="ECO:0007669"/>
    <property type="project" value="UniProtKB-SubCell"/>
</dbReference>
<comment type="similarity">
    <text evidence="8">Belongs to the TonB-dependent receptor family.</text>
</comment>
<evidence type="ECO:0000256" key="2">
    <source>
        <dbReference type="ARBA" id="ARBA00022448"/>
    </source>
</evidence>
<proteinExistence type="inferred from homology"/>
<dbReference type="PROSITE" id="PS52016">
    <property type="entry name" value="TONB_DEPENDENT_REC_3"/>
    <property type="match status" value="1"/>
</dbReference>
<evidence type="ECO:0000259" key="10">
    <source>
        <dbReference type="Pfam" id="PF07715"/>
    </source>
</evidence>
<dbReference type="Proteomes" id="UP000254737">
    <property type="component" value="Unassembled WGS sequence"/>
</dbReference>
<keyword evidence="4 8" id="KW-0812">Transmembrane</keyword>
<evidence type="ECO:0000256" key="4">
    <source>
        <dbReference type="ARBA" id="ARBA00022692"/>
    </source>
</evidence>
<dbReference type="InterPro" id="IPR041700">
    <property type="entry name" value="OMP_b-brl_3"/>
</dbReference>
<dbReference type="InterPro" id="IPR012910">
    <property type="entry name" value="Plug_dom"/>
</dbReference>
<dbReference type="InterPro" id="IPR036942">
    <property type="entry name" value="Beta-barrel_TonB_sf"/>
</dbReference>
<keyword evidence="12" id="KW-0675">Receptor</keyword>
<evidence type="ECO:0000256" key="5">
    <source>
        <dbReference type="ARBA" id="ARBA00022729"/>
    </source>
</evidence>
<dbReference type="InterPro" id="IPR037066">
    <property type="entry name" value="Plug_dom_sf"/>
</dbReference>
<evidence type="ECO:0000313" key="13">
    <source>
        <dbReference type="Proteomes" id="UP000254737"/>
    </source>
</evidence>
<dbReference type="SUPFAM" id="SSF56935">
    <property type="entry name" value="Porins"/>
    <property type="match status" value="1"/>
</dbReference>
<feature type="domain" description="TonB-dependent receptor plug" evidence="10">
    <location>
        <begin position="47"/>
        <end position="153"/>
    </location>
</feature>
<name>A0A376G5X8_9FLAO</name>
<reference evidence="12 13" key="1">
    <citation type="submission" date="2018-06" db="EMBL/GenBank/DDBJ databases">
        <authorList>
            <consortium name="Pathogen Informatics"/>
            <person name="Doyle S."/>
        </authorList>
    </citation>
    <scope>NUCLEOTIDE SEQUENCE [LARGE SCALE GENOMIC DNA]</scope>
    <source>
        <strain evidence="12 13">NCTC13456</strain>
    </source>
</reference>
<evidence type="ECO:0000256" key="3">
    <source>
        <dbReference type="ARBA" id="ARBA00022452"/>
    </source>
</evidence>
<dbReference type="AlphaFoldDB" id="A0A376G5X8"/>
<sequence>MKRRFFLLSLLTTLILQAQEINSFPKDSTINLEQTVISGQYNAQSVKKSIYEVKVISQEMIERQAGNTLADVLNQTLNMNIIPSSSTGKSTVQMFGLDAQYFKILVDNIPLVNDEGLGNNTDLTQINLDDIQQIEIVEGAMGVEYGANSIAGVINIITKKGGKNKFDISATLQEETIGDEYNWKNKGRHIQSLKIGHKFSDKIYANLSFSRNDFQGFFDDKKGKNYPNNDGLRGYEWLPKEQNAAKAFVQYKKDNYRLFYKFEYFNEETKYYDPNPTLAPNAPTATVDYFGKDRVYTTDRIYNHLNASGRFRKAINYDVSFSYQEQKRKLKSYNYEILEGVEHDVNKFEYESRKVYYSKGMFSNFINKNDYFDFQFGYEIDQTKGFASTSAGEFFQKPIERKLGTYDFFASSEINLNDKLSFRPGARVMFSEQFDKQYVMSLSAKYLFGKQWELRAIVGTSPRLPNYEEMYSYFVDVNHNVQGNENLNPEKGVSAFVHLKKNWYIGENNSLEQKVSLWKINLKDKIDLIVVEESPLKYQYRNIDNYDVQGITYLNQFKVHQFSGGVGFTLTGIKQDIDEAVAVNSVKNKYFYSTQINANVSYTLPKTNTIFSLFYKYNGAQEQFVLKNNPSNTSEQILVKGKQEAFNWMDASIRQSFWNKKLSLTIGARNLFDVKYLNSSSGNDGAHSQGSTSILYGYGRSYFAKLTFNLGIN</sequence>
<feature type="chain" id="PRO_5016987668" evidence="9">
    <location>
        <begin position="19"/>
        <end position="713"/>
    </location>
</feature>
<keyword evidence="5 9" id="KW-0732">Signal</keyword>
<dbReference type="Pfam" id="PF14905">
    <property type="entry name" value="OMP_b-brl_3"/>
    <property type="match status" value="1"/>
</dbReference>
<keyword evidence="6 8" id="KW-0472">Membrane</keyword>
<evidence type="ECO:0000256" key="1">
    <source>
        <dbReference type="ARBA" id="ARBA00004571"/>
    </source>
</evidence>
<evidence type="ECO:0000256" key="7">
    <source>
        <dbReference type="ARBA" id="ARBA00023237"/>
    </source>
</evidence>
<dbReference type="Gene3D" id="2.40.170.20">
    <property type="entry name" value="TonB-dependent receptor, beta-barrel domain"/>
    <property type="match status" value="1"/>
</dbReference>
<dbReference type="STRING" id="343874.GCA_000805695_00352"/>
<dbReference type="Pfam" id="PF07715">
    <property type="entry name" value="Plug"/>
    <property type="match status" value="1"/>
</dbReference>
<dbReference type="InterPro" id="IPR039426">
    <property type="entry name" value="TonB-dep_rcpt-like"/>
</dbReference>
<feature type="domain" description="Outer membrane protein beta-barrel" evidence="11">
    <location>
        <begin position="465"/>
        <end position="685"/>
    </location>
</feature>
<dbReference type="Gene3D" id="2.170.130.10">
    <property type="entry name" value="TonB-dependent receptor, plug domain"/>
    <property type="match status" value="1"/>
</dbReference>
<keyword evidence="7 8" id="KW-0998">Cell outer membrane</keyword>